<evidence type="ECO:0000256" key="4">
    <source>
        <dbReference type="SAM" id="MobiDB-lite"/>
    </source>
</evidence>
<dbReference type="PANTHER" id="PTHR46565:SF5">
    <property type="entry name" value="COLD SHOCK PROTEIN 2-LIKE"/>
    <property type="match status" value="1"/>
</dbReference>
<dbReference type="AlphaFoldDB" id="A0A4R7JNX3"/>
<proteinExistence type="predicted"/>
<evidence type="ECO:0000259" key="5">
    <source>
        <dbReference type="PROSITE" id="PS51857"/>
    </source>
</evidence>
<feature type="domain" description="CSD" evidence="5">
    <location>
        <begin position="1"/>
        <end position="66"/>
    </location>
</feature>
<keyword evidence="6" id="KW-0238">DNA-binding</keyword>
<evidence type="ECO:0000256" key="3">
    <source>
        <dbReference type="RuleBase" id="RU000408"/>
    </source>
</evidence>
<dbReference type="PROSITE" id="PS00352">
    <property type="entry name" value="CSD_1"/>
    <property type="match status" value="1"/>
</dbReference>
<dbReference type="Proteomes" id="UP000295830">
    <property type="component" value="Unassembled WGS sequence"/>
</dbReference>
<dbReference type="InterPro" id="IPR019844">
    <property type="entry name" value="CSD_CS"/>
</dbReference>
<dbReference type="InterPro" id="IPR002059">
    <property type="entry name" value="CSP_DNA-bd"/>
</dbReference>
<dbReference type="EMBL" id="SOAX01000005">
    <property type="protein sequence ID" value="TDT39424.1"/>
    <property type="molecule type" value="Genomic_DNA"/>
</dbReference>
<dbReference type="CDD" id="cd04458">
    <property type="entry name" value="CSP_CDS"/>
    <property type="match status" value="1"/>
</dbReference>
<keyword evidence="7" id="KW-1185">Reference proteome</keyword>
<dbReference type="SUPFAM" id="SSF50249">
    <property type="entry name" value="Nucleic acid-binding proteins"/>
    <property type="match status" value="1"/>
</dbReference>
<dbReference type="GO" id="GO:0005829">
    <property type="term" value="C:cytosol"/>
    <property type="evidence" value="ECO:0007669"/>
    <property type="project" value="UniProtKB-ARBA"/>
</dbReference>
<feature type="compositionally biased region" description="Basic and acidic residues" evidence="4">
    <location>
        <begin position="91"/>
        <end position="108"/>
    </location>
</feature>
<evidence type="ECO:0000256" key="1">
    <source>
        <dbReference type="ARBA" id="ARBA00004496"/>
    </source>
</evidence>
<comment type="caution">
    <text evidence="6">The sequence shown here is derived from an EMBL/GenBank/DDBJ whole genome shotgun (WGS) entry which is preliminary data.</text>
</comment>
<evidence type="ECO:0000313" key="7">
    <source>
        <dbReference type="Proteomes" id="UP000295830"/>
    </source>
</evidence>
<dbReference type="InterPro" id="IPR012340">
    <property type="entry name" value="NA-bd_OB-fold"/>
</dbReference>
<dbReference type="OrthoDB" id="9810590at2"/>
<accession>A0A4R7JNX3</accession>
<dbReference type="GO" id="GO:0003677">
    <property type="term" value="F:DNA binding"/>
    <property type="evidence" value="ECO:0007669"/>
    <property type="project" value="UniProtKB-KW"/>
</dbReference>
<dbReference type="RefSeq" id="WP_133736596.1">
    <property type="nucleotide sequence ID" value="NZ_SOAX01000005.1"/>
</dbReference>
<organism evidence="6 7">
    <name type="scientific">Halospina denitrificans</name>
    <dbReference type="NCBI Taxonomy" id="332522"/>
    <lineage>
        <taxon>Bacteria</taxon>
        <taxon>Pseudomonadati</taxon>
        <taxon>Pseudomonadota</taxon>
        <taxon>Gammaproteobacteria</taxon>
        <taxon>Halospina</taxon>
    </lineage>
</organism>
<gene>
    <name evidence="6" type="ORF">DES49_2349</name>
</gene>
<dbReference type="Gene3D" id="2.40.50.140">
    <property type="entry name" value="Nucleic acid-binding proteins"/>
    <property type="match status" value="1"/>
</dbReference>
<name>A0A4R7JNX3_9GAMM</name>
<dbReference type="PANTHER" id="PTHR46565">
    <property type="entry name" value="COLD SHOCK DOMAIN PROTEIN 2"/>
    <property type="match status" value="1"/>
</dbReference>
<dbReference type="Pfam" id="PF00313">
    <property type="entry name" value="CSD"/>
    <property type="match status" value="1"/>
</dbReference>
<evidence type="ECO:0000256" key="2">
    <source>
        <dbReference type="ARBA" id="ARBA00022490"/>
    </source>
</evidence>
<feature type="region of interest" description="Disordered" evidence="4">
    <location>
        <begin position="53"/>
        <end position="108"/>
    </location>
</feature>
<dbReference type="PRINTS" id="PR00050">
    <property type="entry name" value="COLDSHOCK"/>
</dbReference>
<keyword evidence="2" id="KW-0963">Cytoplasm</keyword>
<dbReference type="FunFam" id="2.40.50.140:FF:000006">
    <property type="entry name" value="Cold shock protein CspC"/>
    <property type="match status" value="1"/>
</dbReference>
<evidence type="ECO:0000313" key="6">
    <source>
        <dbReference type="EMBL" id="TDT39424.1"/>
    </source>
</evidence>
<dbReference type="InterPro" id="IPR011129">
    <property type="entry name" value="CSD"/>
</dbReference>
<reference evidence="6 7" key="1">
    <citation type="submission" date="2019-03" db="EMBL/GenBank/DDBJ databases">
        <title>Genomic Encyclopedia of Type Strains, Phase IV (KMG-IV): sequencing the most valuable type-strain genomes for metagenomic binning, comparative biology and taxonomic classification.</title>
        <authorList>
            <person name="Goeker M."/>
        </authorList>
    </citation>
    <scope>NUCLEOTIDE SEQUENCE [LARGE SCALE GENOMIC DNA]</scope>
    <source>
        <strain evidence="6 7">DSM 15505</strain>
    </source>
</reference>
<dbReference type="PROSITE" id="PS51857">
    <property type="entry name" value="CSD_2"/>
    <property type="match status" value="1"/>
</dbReference>
<comment type="subcellular location">
    <subcellularLocation>
        <location evidence="1 3">Cytoplasm</location>
    </subcellularLocation>
</comment>
<dbReference type="SMART" id="SM00357">
    <property type="entry name" value="CSP"/>
    <property type="match status" value="1"/>
</dbReference>
<sequence length="108" mass="12204">MHQGKVKWFNNAKGYGFIIEEGESEDLFVHFSSIQMEGYKTLKAGQRVEFEKEPSAKGIHAVNIIPLETPPKKSAQDTEDDAKGQNQDQNQDSRETGTAERKRDHVTV</sequence>
<protein>
    <submittedName>
        <fullName evidence="6">Putative cold-shock DNA-binding protein</fullName>
    </submittedName>
</protein>